<dbReference type="AlphaFoldDB" id="A0A1G7GTG3"/>
<evidence type="ECO:0000313" key="1">
    <source>
        <dbReference type="EMBL" id="SDE91416.1"/>
    </source>
</evidence>
<dbReference type="eggNOG" id="ENOG5032QPZ">
    <property type="taxonomic scope" value="Bacteria"/>
</dbReference>
<keyword evidence="2" id="KW-1185">Reference proteome</keyword>
<name>A0A1G7GTG3_9FLAO</name>
<sequence length="131" mass="14473">MEWILKLLFLGIVIGIVRKYPKTSIALALLGLLIYSQKQDPVEEQRTAPTEIYSNKTYSTPEVPTTYRFKASRNSIEAELGISQPVTTKRYKKAATTTIRVGAICNDGTSSTATGRGACSHHGGVAYWLYE</sequence>
<reference evidence="2" key="1">
    <citation type="submission" date="2016-10" db="EMBL/GenBank/DDBJ databases">
        <authorList>
            <person name="Varghese N."/>
            <person name="Submissions S."/>
        </authorList>
    </citation>
    <scope>NUCLEOTIDE SEQUENCE [LARGE SCALE GENOMIC DNA]</scope>
    <source>
        <strain evidence="2">DSM 24729</strain>
    </source>
</reference>
<proteinExistence type="predicted"/>
<gene>
    <name evidence="1" type="ORF">SAMN04487992_10548</name>
</gene>
<dbReference type="Proteomes" id="UP000182114">
    <property type="component" value="Unassembled WGS sequence"/>
</dbReference>
<evidence type="ECO:0008006" key="3">
    <source>
        <dbReference type="Google" id="ProtNLM"/>
    </source>
</evidence>
<accession>A0A1G7GTG3</accession>
<dbReference type="EMBL" id="FNBD01000005">
    <property type="protein sequence ID" value="SDE91416.1"/>
    <property type="molecule type" value="Genomic_DNA"/>
</dbReference>
<protein>
    <recommendedName>
        <fullName evidence="3">DUF3761 domain-containing protein</fullName>
    </recommendedName>
</protein>
<organism evidence="1 2">
    <name type="scientific">Cellulophaga baltica</name>
    <dbReference type="NCBI Taxonomy" id="76594"/>
    <lineage>
        <taxon>Bacteria</taxon>
        <taxon>Pseudomonadati</taxon>
        <taxon>Bacteroidota</taxon>
        <taxon>Flavobacteriia</taxon>
        <taxon>Flavobacteriales</taxon>
        <taxon>Flavobacteriaceae</taxon>
        <taxon>Cellulophaga</taxon>
    </lineage>
</organism>
<dbReference type="RefSeq" id="WP_074538240.1">
    <property type="nucleotide sequence ID" value="NZ_FNBD01000005.1"/>
</dbReference>
<evidence type="ECO:0000313" key="2">
    <source>
        <dbReference type="Proteomes" id="UP000182114"/>
    </source>
</evidence>